<accession>A0ABD2Z3Q7</accession>
<evidence type="ECO:0000313" key="2">
    <source>
        <dbReference type="EMBL" id="KAL3513743.1"/>
    </source>
</evidence>
<keyword evidence="1" id="KW-0812">Transmembrane</keyword>
<proteinExistence type="predicted"/>
<evidence type="ECO:0000313" key="3">
    <source>
        <dbReference type="Proteomes" id="UP001630127"/>
    </source>
</evidence>
<keyword evidence="3" id="KW-1185">Reference proteome</keyword>
<sequence>MSFGTPQFSNTSQLSNQGPHQFSSLAFSSFMGLIRLLLVTKVVVFLSCLLVVLPFLDPDQHTFLLVMTIKSFVNFATKWDMRLLHVMFKMVLKSFSSMTLTEPSESPWHPHSSATAYRSPNSSNLSSLASYSGSNKIVVGDGTLLPIAHLSFVS</sequence>
<evidence type="ECO:0000256" key="1">
    <source>
        <dbReference type="SAM" id="Phobius"/>
    </source>
</evidence>
<comment type="caution">
    <text evidence="2">The sequence shown here is derived from an EMBL/GenBank/DDBJ whole genome shotgun (WGS) entry which is preliminary data.</text>
</comment>
<name>A0ABD2Z3Q7_9GENT</name>
<keyword evidence="1" id="KW-1133">Transmembrane helix</keyword>
<organism evidence="2 3">
    <name type="scientific">Cinchona calisaya</name>
    <dbReference type="NCBI Taxonomy" id="153742"/>
    <lineage>
        <taxon>Eukaryota</taxon>
        <taxon>Viridiplantae</taxon>
        <taxon>Streptophyta</taxon>
        <taxon>Embryophyta</taxon>
        <taxon>Tracheophyta</taxon>
        <taxon>Spermatophyta</taxon>
        <taxon>Magnoliopsida</taxon>
        <taxon>eudicotyledons</taxon>
        <taxon>Gunneridae</taxon>
        <taxon>Pentapetalae</taxon>
        <taxon>asterids</taxon>
        <taxon>lamiids</taxon>
        <taxon>Gentianales</taxon>
        <taxon>Rubiaceae</taxon>
        <taxon>Cinchonoideae</taxon>
        <taxon>Cinchoneae</taxon>
        <taxon>Cinchona</taxon>
    </lineage>
</organism>
<feature type="transmembrane region" description="Helical" evidence="1">
    <location>
        <begin position="33"/>
        <end position="56"/>
    </location>
</feature>
<reference evidence="2 3" key="1">
    <citation type="submission" date="2024-11" db="EMBL/GenBank/DDBJ databases">
        <title>A near-complete genome assembly of Cinchona calisaya.</title>
        <authorList>
            <person name="Lian D.C."/>
            <person name="Zhao X.W."/>
            <person name="Wei L."/>
        </authorList>
    </citation>
    <scope>NUCLEOTIDE SEQUENCE [LARGE SCALE GENOMIC DNA]</scope>
    <source>
        <tissue evidence="2">Nenye</tissue>
    </source>
</reference>
<protein>
    <submittedName>
        <fullName evidence="2">Uncharacterized protein</fullName>
    </submittedName>
</protein>
<dbReference type="EMBL" id="JBJUIK010000011">
    <property type="protein sequence ID" value="KAL3513743.1"/>
    <property type="molecule type" value="Genomic_DNA"/>
</dbReference>
<keyword evidence="1" id="KW-0472">Membrane</keyword>
<gene>
    <name evidence="2" type="ORF">ACH5RR_026460</name>
</gene>
<dbReference type="Proteomes" id="UP001630127">
    <property type="component" value="Unassembled WGS sequence"/>
</dbReference>
<dbReference type="AlphaFoldDB" id="A0ABD2Z3Q7"/>